<dbReference type="KEGG" id="ccac:CcaHIS019_0608030"/>
<reference evidence="2" key="1">
    <citation type="journal article" date="2023" name="BMC Genomics">
        <title>Chromosome-level genome assemblies of Cutaneotrichosporon spp. (Trichosporonales, Basidiomycota) reveal imbalanced evolution between nucleotide sequences and chromosome synteny.</title>
        <authorList>
            <person name="Kobayashi Y."/>
            <person name="Kayamori A."/>
            <person name="Aoki K."/>
            <person name="Shiwa Y."/>
            <person name="Matsutani M."/>
            <person name="Fujita N."/>
            <person name="Sugita T."/>
            <person name="Iwasaki W."/>
            <person name="Tanaka N."/>
            <person name="Takashima M."/>
        </authorList>
    </citation>
    <scope>NUCLEOTIDE SEQUENCE</scope>
    <source>
        <strain evidence="2">HIS019</strain>
    </source>
</reference>
<sequence>MLSPSPRRLSGNPSFTPSESTPVAPHDGDLDETPVAPLGCDLPLAPATPRVPAPVTHIHAGRYEFEEAPPINPTSPSPSKPRIRVPISALLDSQDSILPETLSEDATDKRSGVDIDSMLKPSFPRPIKPVPNSPPLGDLRVLLFGDEYTWGFSPDDLDHGDFSEDMKKHQHYPKVIKKAFDQYNIRASLMVSSSVKEQVGSFAARLQSSLNATWYDWVVIWGGSHDLLSGANATDIYKGLEEAYIVAWNSGSNVLLLTLLESSDFTEDMEGEREVLNELISNTNMRAHGMRTIHGLKIHQRLPNHSRSIAQRAGSSEAYADEYEARWAEKGIYPSPEGYEIVGNLVAKEIWQCWGIYPVHDERKARIETLFLD</sequence>
<name>A0AA48L9D8_9TREE</name>
<dbReference type="InterPro" id="IPR036514">
    <property type="entry name" value="SGNH_hydro_sf"/>
</dbReference>
<evidence type="ECO:0008006" key="4">
    <source>
        <dbReference type="Google" id="ProtNLM"/>
    </source>
</evidence>
<dbReference type="EMBL" id="AP028217">
    <property type="protein sequence ID" value="BEI94344.1"/>
    <property type="molecule type" value="Genomic_DNA"/>
</dbReference>
<feature type="compositionally biased region" description="Polar residues" evidence="1">
    <location>
        <begin position="11"/>
        <end position="21"/>
    </location>
</feature>
<accession>A0AA48L9D8</accession>
<organism evidence="2 3">
    <name type="scientific">Cutaneotrichosporon cavernicola</name>
    <dbReference type="NCBI Taxonomy" id="279322"/>
    <lineage>
        <taxon>Eukaryota</taxon>
        <taxon>Fungi</taxon>
        <taxon>Dikarya</taxon>
        <taxon>Basidiomycota</taxon>
        <taxon>Agaricomycotina</taxon>
        <taxon>Tremellomycetes</taxon>
        <taxon>Trichosporonales</taxon>
        <taxon>Trichosporonaceae</taxon>
        <taxon>Cutaneotrichosporon</taxon>
    </lineage>
</organism>
<dbReference type="Proteomes" id="UP001233271">
    <property type="component" value="Chromosome 6"/>
</dbReference>
<dbReference type="RefSeq" id="XP_060459609.1">
    <property type="nucleotide sequence ID" value="XM_060603302.1"/>
</dbReference>
<protein>
    <recommendedName>
        <fullName evidence="4">SGNH hydrolase-type esterase domain-containing protein</fullName>
    </recommendedName>
</protein>
<keyword evidence="3" id="KW-1185">Reference proteome</keyword>
<dbReference type="GeneID" id="85498214"/>
<dbReference type="SUPFAM" id="SSF52266">
    <property type="entry name" value="SGNH hydrolase"/>
    <property type="match status" value="1"/>
</dbReference>
<evidence type="ECO:0000256" key="1">
    <source>
        <dbReference type="SAM" id="MobiDB-lite"/>
    </source>
</evidence>
<evidence type="ECO:0000313" key="3">
    <source>
        <dbReference type="Proteomes" id="UP001233271"/>
    </source>
</evidence>
<dbReference type="AlphaFoldDB" id="A0AA48L9D8"/>
<evidence type="ECO:0000313" key="2">
    <source>
        <dbReference type="EMBL" id="BEI94344.1"/>
    </source>
</evidence>
<feature type="region of interest" description="Disordered" evidence="1">
    <location>
        <begin position="1"/>
        <end position="41"/>
    </location>
</feature>
<proteinExistence type="predicted"/>
<dbReference type="Gene3D" id="3.40.50.1110">
    <property type="entry name" value="SGNH hydrolase"/>
    <property type="match status" value="1"/>
</dbReference>
<gene>
    <name evidence="2" type="ORF">CcaverHIS019_0608030</name>
</gene>